<proteinExistence type="predicted"/>
<reference evidence="6 7" key="1">
    <citation type="submission" date="2024-04" db="EMBL/GenBank/DDBJ databases">
        <title>Human intestinal bacterial collection.</title>
        <authorList>
            <person name="Pauvert C."/>
            <person name="Hitch T.C.A."/>
            <person name="Clavel T."/>
        </authorList>
    </citation>
    <scope>NUCLEOTIDE SEQUENCE [LARGE SCALE GENOMIC DNA]</scope>
    <source>
        <strain evidence="6 7">CLA-SR-H026</strain>
    </source>
</reference>
<evidence type="ECO:0000259" key="3">
    <source>
        <dbReference type="Pfam" id="PF01926"/>
    </source>
</evidence>
<dbReference type="Pfam" id="PF01926">
    <property type="entry name" value="MMR_HSR1"/>
    <property type="match status" value="1"/>
</dbReference>
<dbReference type="Pfam" id="PF18128">
    <property type="entry name" value="HydF_dimer"/>
    <property type="match status" value="1"/>
</dbReference>
<dbReference type="Gene3D" id="3.40.50.11420">
    <property type="match status" value="1"/>
</dbReference>
<dbReference type="PANTHER" id="PTHR42714:SF6">
    <property type="entry name" value="TRANSLATION INITIATION FACTOR IF-2"/>
    <property type="match status" value="1"/>
</dbReference>
<keyword evidence="2" id="KW-0342">GTP-binding</keyword>
<evidence type="ECO:0000313" key="6">
    <source>
        <dbReference type="EMBL" id="MEQ3353819.1"/>
    </source>
</evidence>
<comment type="caution">
    <text evidence="6">The sequence shown here is derived from an EMBL/GenBank/DDBJ whole genome shotgun (WGS) entry which is preliminary data.</text>
</comment>
<accession>A0ABV1J6I9</accession>
<feature type="domain" description="Hydrogen maturase F dimerization" evidence="4">
    <location>
        <begin position="136"/>
        <end position="231"/>
    </location>
</feature>
<organism evidence="6 7">
    <name type="scientific">Aedoeadaptatus acetigenes</name>
    <dbReference type="NCBI Taxonomy" id="2981723"/>
    <lineage>
        <taxon>Bacteria</taxon>
        <taxon>Bacillati</taxon>
        <taxon>Bacillota</taxon>
        <taxon>Tissierellia</taxon>
        <taxon>Tissierellales</taxon>
        <taxon>Peptoniphilaceae</taxon>
        <taxon>Aedoeadaptatus</taxon>
    </lineage>
</organism>
<dbReference type="SUPFAM" id="SSF52540">
    <property type="entry name" value="P-loop containing nucleoside triphosphate hydrolases"/>
    <property type="match status" value="1"/>
</dbReference>
<dbReference type="Proteomes" id="UP001481872">
    <property type="component" value="Unassembled WGS sequence"/>
</dbReference>
<dbReference type="InterPro" id="IPR005225">
    <property type="entry name" value="Small_GTP-bd"/>
</dbReference>
<dbReference type="InterPro" id="IPR006073">
    <property type="entry name" value="GTP-bd"/>
</dbReference>
<evidence type="ECO:0000259" key="5">
    <source>
        <dbReference type="Pfam" id="PF18133"/>
    </source>
</evidence>
<dbReference type="CDD" id="cd00880">
    <property type="entry name" value="Era_like"/>
    <property type="match status" value="1"/>
</dbReference>
<evidence type="ECO:0000256" key="2">
    <source>
        <dbReference type="ARBA" id="ARBA00023134"/>
    </source>
</evidence>
<name>A0ABV1J6I9_9FIRM</name>
<dbReference type="EMBL" id="JBBNPS010000014">
    <property type="protein sequence ID" value="MEQ3353819.1"/>
    <property type="molecule type" value="Genomic_DNA"/>
</dbReference>
<dbReference type="RefSeq" id="WP_349054092.1">
    <property type="nucleotide sequence ID" value="NZ_JBBNPS010000014.1"/>
</dbReference>
<evidence type="ECO:0000256" key="1">
    <source>
        <dbReference type="ARBA" id="ARBA00022741"/>
    </source>
</evidence>
<gene>
    <name evidence="6" type="ORF">AAA081_05825</name>
</gene>
<dbReference type="NCBIfam" id="TIGR00231">
    <property type="entry name" value="small_GTP"/>
    <property type="match status" value="1"/>
</dbReference>
<dbReference type="InterPro" id="IPR027417">
    <property type="entry name" value="P-loop_NTPase"/>
</dbReference>
<dbReference type="Pfam" id="PF18133">
    <property type="entry name" value="HydF_tetramer"/>
    <property type="match status" value="1"/>
</dbReference>
<dbReference type="InterPro" id="IPR041606">
    <property type="entry name" value="HydF_dimer"/>
</dbReference>
<protein>
    <submittedName>
        <fullName evidence="6">GTPase</fullName>
    </submittedName>
</protein>
<keyword evidence="7" id="KW-1185">Reference proteome</keyword>
<dbReference type="Gene3D" id="3.40.50.11410">
    <property type="match status" value="1"/>
</dbReference>
<evidence type="ECO:0000313" key="7">
    <source>
        <dbReference type="Proteomes" id="UP001481872"/>
    </source>
</evidence>
<evidence type="ECO:0000259" key="4">
    <source>
        <dbReference type="Pfam" id="PF18128"/>
    </source>
</evidence>
<dbReference type="Gene3D" id="3.40.50.300">
    <property type="entry name" value="P-loop containing nucleotide triphosphate hydrolases"/>
    <property type="match status" value="1"/>
</dbReference>
<dbReference type="InterPro" id="IPR040644">
    <property type="entry name" value="HydF_tetramer"/>
</dbReference>
<sequence length="350" mass="38239">MHIAIFGKTNSGKSTLMNLLTEQTTSMVSPKPGTTTDPVYKNMEVDGLGPVTFIDTAGTADETELGEARVARTMKVVDEIDGAILIGEVGDDILEPLAKKDLPVLKLNRPFPERNEILNSLTALFKEKKKAPGLFDGMDMGEHLLFVMPQDESAPKGRLILPQVQALREVIDKGLTATICDLDTMDGAIEKLAEAPDWIVTDSQVFSEVYKKKPAESKITSFSILFARAKGDIDIMVQGAKTLRSLPPDAKILMAEACTHAPKEEDIGRVKIPAMLKKRLGEEITVDFTRGLSFPENVGDYDLIIMCGSCMFQRPVVQARVAKACEKNVPVTNYGLVIAEAKGILDKVDF</sequence>
<dbReference type="PANTHER" id="PTHR42714">
    <property type="entry name" value="TRNA MODIFICATION GTPASE GTPBP3"/>
    <property type="match status" value="1"/>
</dbReference>
<keyword evidence="1" id="KW-0547">Nucleotide-binding</keyword>
<feature type="domain" description="Hydrogen maturase F tetramerization" evidence="5">
    <location>
        <begin position="236"/>
        <end position="347"/>
    </location>
</feature>
<feature type="domain" description="G" evidence="3">
    <location>
        <begin position="2"/>
        <end position="88"/>
    </location>
</feature>